<dbReference type="OrthoDB" id="2989832at2"/>
<sequence length="104" mass="11418">MKLRSFLIGMATGLAAAIIIKETAERVAPFIPANQVLNSVKSEFKKEAPIDGSWIYMKTEDFHNGVTTIPVYKGGISRVINGEMESFEFAADARSGVIVDLKRI</sequence>
<accession>A0A285U4L8</accession>
<keyword evidence="2" id="KW-1185">Reference proteome</keyword>
<name>A0A285U4L8_9BACL</name>
<evidence type="ECO:0000313" key="2">
    <source>
        <dbReference type="Proteomes" id="UP000219252"/>
    </source>
</evidence>
<proteinExistence type="predicted"/>
<protein>
    <submittedName>
        <fullName evidence="1">Predicted small secreted protein</fullName>
    </submittedName>
</protein>
<dbReference type="EMBL" id="OBQC01000002">
    <property type="protein sequence ID" value="SOC36627.1"/>
    <property type="molecule type" value="Genomic_DNA"/>
</dbReference>
<dbReference type="RefSeq" id="WP_097148597.1">
    <property type="nucleotide sequence ID" value="NZ_OBQC01000002.1"/>
</dbReference>
<reference evidence="2" key="1">
    <citation type="submission" date="2017-08" db="EMBL/GenBank/DDBJ databases">
        <authorList>
            <person name="Varghese N."/>
            <person name="Submissions S."/>
        </authorList>
    </citation>
    <scope>NUCLEOTIDE SEQUENCE [LARGE SCALE GENOMIC DNA]</scope>
    <source>
        <strain evidence="2">JC23</strain>
    </source>
</reference>
<evidence type="ECO:0000313" key="1">
    <source>
        <dbReference type="EMBL" id="SOC36627.1"/>
    </source>
</evidence>
<dbReference type="Proteomes" id="UP000219252">
    <property type="component" value="Unassembled WGS sequence"/>
</dbReference>
<organism evidence="1 2">
    <name type="scientific">Ureibacillus acetophenoni</name>
    <dbReference type="NCBI Taxonomy" id="614649"/>
    <lineage>
        <taxon>Bacteria</taxon>
        <taxon>Bacillati</taxon>
        <taxon>Bacillota</taxon>
        <taxon>Bacilli</taxon>
        <taxon>Bacillales</taxon>
        <taxon>Caryophanaceae</taxon>
        <taxon>Ureibacillus</taxon>
    </lineage>
</organism>
<dbReference type="AlphaFoldDB" id="A0A285U4L8"/>
<gene>
    <name evidence="1" type="ORF">SAMN05877842_102554</name>
</gene>